<gene>
    <name evidence="14" type="ORF">E6H05_14280</name>
</gene>
<dbReference type="SUPFAM" id="SSF47384">
    <property type="entry name" value="Homodimeric domain of signal transducing histidine kinase"/>
    <property type="match status" value="1"/>
</dbReference>
<keyword evidence="10 11" id="KW-0472">Membrane</keyword>
<dbReference type="Pfam" id="PF00672">
    <property type="entry name" value="HAMP"/>
    <property type="match status" value="1"/>
</dbReference>
<dbReference type="Gene3D" id="3.30.565.10">
    <property type="entry name" value="Histidine kinase-like ATPase, C-terminal domain"/>
    <property type="match status" value="1"/>
</dbReference>
<sequence length="450" mass="47757">MTFRARLALVAAAAVALAVLAASVVVYFVVRNQLYGDLDARLVEQKKTLAQGPGMHLEPYPNGNGFYLDLGHGPGFESGGYVQAVAANGKSYSTFGQSVALPVDKHVLEVAKGTRGGYTSDLTVSGTRLRVLTVPASGFAVQIARSLSEVDRTLSRIKLFLILIAGGGIAVAAGLGLAVSRAALAPVRRLTTATEKVTETGDLSERIEAGGRDELSRLADSFNTMLGALEESTRAQRQLVQDASHELRTPLTSLRTNIEVLASERTLPAGERERLLTDVVDQLSEMTTLIAELIELARGAQEQAEPEHVRLDLIAADAVERTRRNRPGVTFTTELEESLVNGVPATIERAVANLLDNAAKWSPPGGEVEVKVQNGSVGVRDHGPGIDDADLPYVFDRFYRAASARGRPGSGLGLAIVRQVAEAHGGEVVAERAEGGGTRMTLRLNGTGHS</sequence>
<comment type="catalytic activity">
    <reaction evidence="1">
        <text>ATP + protein L-histidine = ADP + protein N-phospho-L-histidine.</text>
        <dbReference type="EC" id="2.7.13.3"/>
    </reaction>
</comment>
<name>A0A537IFF6_9BACT</name>
<reference evidence="14 15" key="1">
    <citation type="journal article" date="2019" name="Nat. Microbiol.">
        <title>Mediterranean grassland soil C-N compound turnover is dependent on rainfall and depth, and is mediated by genomically divergent microorganisms.</title>
        <authorList>
            <person name="Diamond S."/>
            <person name="Andeer P.F."/>
            <person name="Li Z."/>
            <person name="Crits-Christoph A."/>
            <person name="Burstein D."/>
            <person name="Anantharaman K."/>
            <person name="Lane K.R."/>
            <person name="Thomas B.C."/>
            <person name="Pan C."/>
            <person name="Northen T.R."/>
            <person name="Banfield J.F."/>
        </authorList>
    </citation>
    <scope>NUCLEOTIDE SEQUENCE [LARGE SCALE GENOMIC DNA]</scope>
    <source>
        <strain evidence="14">NP_8</strain>
    </source>
</reference>
<evidence type="ECO:0000256" key="9">
    <source>
        <dbReference type="ARBA" id="ARBA00023012"/>
    </source>
</evidence>
<proteinExistence type="predicted"/>
<keyword evidence="8 11" id="KW-1133">Transmembrane helix</keyword>
<dbReference type="InterPro" id="IPR003594">
    <property type="entry name" value="HATPase_dom"/>
</dbReference>
<dbReference type="Pfam" id="PF00512">
    <property type="entry name" value="HisKA"/>
    <property type="match status" value="1"/>
</dbReference>
<evidence type="ECO:0000256" key="5">
    <source>
        <dbReference type="ARBA" id="ARBA00022679"/>
    </source>
</evidence>
<evidence type="ECO:0000256" key="11">
    <source>
        <dbReference type="SAM" id="Phobius"/>
    </source>
</evidence>
<dbReference type="Gene3D" id="6.10.340.10">
    <property type="match status" value="1"/>
</dbReference>
<dbReference type="Proteomes" id="UP000318834">
    <property type="component" value="Unassembled WGS sequence"/>
</dbReference>
<dbReference type="GO" id="GO:0000155">
    <property type="term" value="F:phosphorelay sensor kinase activity"/>
    <property type="evidence" value="ECO:0007669"/>
    <property type="project" value="InterPro"/>
</dbReference>
<dbReference type="InterPro" id="IPR003661">
    <property type="entry name" value="HisK_dim/P_dom"/>
</dbReference>
<feature type="domain" description="Histidine kinase" evidence="12">
    <location>
        <begin position="242"/>
        <end position="448"/>
    </location>
</feature>
<comment type="caution">
    <text evidence="14">The sequence shown here is derived from an EMBL/GenBank/DDBJ whole genome shotgun (WGS) entry which is preliminary data.</text>
</comment>
<keyword evidence="4" id="KW-0597">Phosphoprotein</keyword>
<dbReference type="GO" id="GO:0005886">
    <property type="term" value="C:plasma membrane"/>
    <property type="evidence" value="ECO:0007669"/>
    <property type="project" value="TreeGrafter"/>
</dbReference>
<dbReference type="SMART" id="SM00388">
    <property type="entry name" value="HisKA"/>
    <property type="match status" value="1"/>
</dbReference>
<evidence type="ECO:0000256" key="6">
    <source>
        <dbReference type="ARBA" id="ARBA00022692"/>
    </source>
</evidence>
<evidence type="ECO:0000256" key="3">
    <source>
        <dbReference type="ARBA" id="ARBA00012438"/>
    </source>
</evidence>
<dbReference type="SUPFAM" id="SSF55874">
    <property type="entry name" value="ATPase domain of HSP90 chaperone/DNA topoisomerase II/histidine kinase"/>
    <property type="match status" value="1"/>
</dbReference>
<dbReference type="Pfam" id="PF02518">
    <property type="entry name" value="HATPase_c"/>
    <property type="match status" value="1"/>
</dbReference>
<dbReference type="PANTHER" id="PTHR45436:SF5">
    <property type="entry name" value="SENSOR HISTIDINE KINASE TRCS"/>
    <property type="match status" value="1"/>
</dbReference>
<dbReference type="SMART" id="SM00387">
    <property type="entry name" value="HATPase_c"/>
    <property type="match status" value="1"/>
</dbReference>
<dbReference type="EC" id="2.7.13.3" evidence="3"/>
<dbReference type="SMART" id="SM00304">
    <property type="entry name" value="HAMP"/>
    <property type="match status" value="1"/>
</dbReference>
<evidence type="ECO:0000256" key="10">
    <source>
        <dbReference type="ARBA" id="ARBA00023136"/>
    </source>
</evidence>
<feature type="domain" description="HAMP" evidence="13">
    <location>
        <begin position="181"/>
        <end position="234"/>
    </location>
</feature>
<dbReference type="CDD" id="cd06225">
    <property type="entry name" value="HAMP"/>
    <property type="match status" value="1"/>
</dbReference>
<dbReference type="PRINTS" id="PR00344">
    <property type="entry name" value="BCTRLSENSOR"/>
</dbReference>
<dbReference type="InterPro" id="IPR050428">
    <property type="entry name" value="TCS_sensor_his_kinase"/>
</dbReference>
<evidence type="ECO:0000256" key="1">
    <source>
        <dbReference type="ARBA" id="ARBA00000085"/>
    </source>
</evidence>
<dbReference type="AlphaFoldDB" id="A0A537IFF6"/>
<keyword evidence="5" id="KW-0808">Transferase</keyword>
<dbReference type="PROSITE" id="PS50885">
    <property type="entry name" value="HAMP"/>
    <property type="match status" value="1"/>
</dbReference>
<evidence type="ECO:0000256" key="4">
    <source>
        <dbReference type="ARBA" id="ARBA00022553"/>
    </source>
</evidence>
<accession>A0A537IFF6</accession>
<evidence type="ECO:0000259" key="12">
    <source>
        <dbReference type="PROSITE" id="PS50109"/>
    </source>
</evidence>
<dbReference type="PANTHER" id="PTHR45436">
    <property type="entry name" value="SENSOR HISTIDINE KINASE YKOH"/>
    <property type="match status" value="1"/>
</dbReference>
<evidence type="ECO:0000256" key="8">
    <source>
        <dbReference type="ARBA" id="ARBA00022989"/>
    </source>
</evidence>
<evidence type="ECO:0000259" key="13">
    <source>
        <dbReference type="PROSITE" id="PS50885"/>
    </source>
</evidence>
<dbReference type="CDD" id="cd00082">
    <property type="entry name" value="HisKA"/>
    <property type="match status" value="1"/>
</dbReference>
<dbReference type="InterPro" id="IPR003660">
    <property type="entry name" value="HAMP_dom"/>
</dbReference>
<keyword evidence="9" id="KW-0902">Two-component regulatory system</keyword>
<dbReference type="InterPro" id="IPR036097">
    <property type="entry name" value="HisK_dim/P_sf"/>
</dbReference>
<dbReference type="SUPFAM" id="SSF158472">
    <property type="entry name" value="HAMP domain-like"/>
    <property type="match status" value="1"/>
</dbReference>
<keyword evidence="7 14" id="KW-0418">Kinase</keyword>
<protein>
    <recommendedName>
        <fullName evidence="3">histidine kinase</fullName>
        <ecNumber evidence="3">2.7.13.3</ecNumber>
    </recommendedName>
</protein>
<evidence type="ECO:0000313" key="14">
    <source>
        <dbReference type="EMBL" id="TMI69980.1"/>
    </source>
</evidence>
<dbReference type="CDD" id="cd00075">
    <property type="entry name" value="HATPase"/>
    <property type="match status" value="1"/>
</dbReference>
<evidence type="ECO:0000256" key="7">
    <source>
        <dbReference type="ARBA" id="ARBA00022777"/>
    </source>
</evidence>
<comment type="subcellular location">
    <subcellularLocation>
        <location evidence="2">Membrane</location>
    </subcellularLocation>
</comment>
<dbReference type="Gene3D" id="1.10.287.130">
    <property type="match status" value="1"/>
</dbReference>
<dbReference type="EMBL" id="VBAP01000170">
    <property type="protein sequence ID" value="TMI69980.1"/>
    <property type="molecule type" value="Genomic_DNA"/>
</dbReference>
<organism evidence="14 15">
    <name type="scientific">Candidatus Segetimicrobium genomatis</name>
    <dbReference type="NCBI Taxonomy" id="2569760"/>
    <lineage>
        <taxon>Bacteria</taxon>
        <taxon>Bacillati</taxon>
        <taxon>Candidatus Sysuimicrobiota</taxon>
        <taxon>Candidatus Sysuimicrobiia</taxon>
        <taxon>Candidatus Sysuimicrobiales</taxon>
        <taxon>Candidatus Segetimicrobiaceae</taxon>
        <taxon>Candidatus Segetimicrobium</taxon>
    </lineage>
</organism>
<dbReference type="InterPro" id="IPR004358">
    <property type="entry name" value="Sig_transdc_His_kin-like_C"/>
</dbReference>
<feature type="transmembrane region" description="Helical" evidence="11">
    <location>
        <begin position="159"/>
        <end position="179"/>
    </location>
</feature>
<evidence type="ECO:0000256" key="2">
    <source>
        <dbReference type="ARBA" id="ARBA00004370"/>
    </source>
</evidence>
<keyword evidence="6 11" id="KW-0812">Transmembrane</keyword>
<evidence type="ECO:0000313" key="15">
    <source>
        <dbReference type="Proteomes" id="UP000318834"/>
    </source>
</evidence>
<dbReference type="InterPro" id="IPR005467">
    <property type="entry name" value="His_kinase_dom"/>
</dbReference>
<dbReference type="PROSITE" id="PS50109">
    <property type="entry name" value="HIS_KIN"/>
    <property type="match status" value="1"/>
</dbReference>
<dbReference type="InterPro" id="IPR036890">
    <property type="entry name" value="HATPase_C_sf"/>
</dbReference>